<keyword evidence="9 12" id="KW-0239">DNA-directed DNA polymerase</keyword>
<dbReference type="Gene3D" id="3.30.70.2820">
    <property type="match status" value="1"/>
</dbReference>
<dbReference type="GO" id="GO:0000166">
    <property type="term" value="F:nucleotide binding"/>
    <property type="evidence" value="ECO:0007669"/>
    <property type="project" value="InterPro"/>
</dbReference>
<dbReference type="InterPro" id="IPR024647">
    <property type="entry name" value="DNA_pol_a_cat_su_N"/>
</dbReference>
<evidence type="ECO:0000256" key="11">
    <source>
        <dbReference type="ARBA" id="ARBA00023242"/>
    </source>
</evidence>
<sequence>QKPKTRRKPRARSGPICLAYPAIGKQISVFSFYVSVVLSEPYSMCDSPGSEQRSKRRRIDKSGRFAALERLKKTKEAGVKNKYEVHEVENVYDEVDEREYAKIVNQRMHDDWVEDDDGLGYVENGREIFDEDELDPLPASSKGKGKGKVERKGTKRVRDGDPAEGPVTGRKSLKNYFNREQASKAKVEDDDALADILGEIKSENGPENGADGSADSKTVASSGGTTSGSKPIRPLQLASGVTTTTTQKRRELTAEEEMKRYMESLKNLKKVDKKATTAEEDSDEEMLKNVIAESEGGGKSVAKKRAQPVPVVAAASEPVKLTPPVATAAKQVHSEPIIKEEPITQSDEPTGVAASPAAAVDDSHLLEDDDEFEEITAAACKPKQEPEEHAVKAEPAVAVAAADAASSINLLNGWDNIFQGMEEDDMMGAIADAESASAAEGASNGSDTAGSDVMKFWFWDAWNDPNKCQGELYLFGRVAVAGKTNAYQSICVHVQNVDRCLFLLAREQDAQTGQPVSMLEVYNEFSNDISNKLNIAKYRSRVVNKSFAYTSATSSLKVPVSSEYLEVRYSAKLPPPPLDRRYRTIAHIFGTNTNVVEQFLLERKVKGPCWMELRGATQRETKTSWCKLEVTVPDISCVTVATDTANSIPPPLVLCSINVRSVLRNSTNEIAMITMLVNDQFSLSKPAPSPPFNKQYCGVTRPSNTIWPLNFNPDDCKAKVTKSESERSLLSWFLSTFQLLDPDLVVTFDSYDFQLDLICQRLLATKMPLWNRIGRLKVKSPASKRVDDFFVGRMICDVKTSAEELIRSRSYDLNTLCVEVLKVQEGERKDVLLDEIPSMYEQADSLIQLVGLTMQDNFYTLRLMCELNVLPLALQITQIAGNLMNRTLHGGRAERNEFLLLHAFNERDYILPDKANPFQAGGGAKGKVPDDGPGADKRKPKNKAAYAGGLVLDPIKGFYDKFVLLMDFNSLYPSIIQEYNICFTTVLPPAVGKELNDGQEDEENPELIVEPTILATNEIGILPRQIRKLVESRRAVKQLMKAPDLSPELAMQYNIRQMALKLTANSLYGCLGYTRSRFYAQHLASLITQKGREILLNTKSIVERMNYQVIYGDTDSIMINTNITDYEQVFRIGASIKQHVNKTYRCLELDVDGIYKYLLLLKKKKYAAVSISKKADGEIVTTQELKGLDIVRRDWSRVAVMAGKIILHQILSSDASMDDRIGNIHVQLEKLKDDLQAGTLSLHLLEITKQLTRSLSEYGDAGQLPHVQVALRMNRQRNRNYKRGDMVNYIICQDGTSAPAMKRAYHIDEVRDPANAEKLQVDVEYYLAQQIHPVVFRICEPLEGTDACRLAICLGLDPVKYRTMLSSGSGGDNAITEHGESLIKTATERYRLCHRFEFTCVACKTKNPVASAFRPGANGRHRSVFERCANEAAGGGCAVLPVQYLPAIVNELTLAIRADIRRFYARWMVCDNPTCNRNTRQYTHVASKNLPYCLVCQKGLLVLQYSETDLYTQLCYFNYMFDLEQYSPKMTKMLTPDIRNMYARLKETVERFQERSKYGVVNLSSFYMNYAVPAPQNLLATVGPSRMLYPVKDFTAKLAARQDAPDKTTGVVKSETGDSRKQVALMNEKFIQWKLYLN</sequence>
<dbReference type="FunFam" id="3.30.420.10:FF:000151">
    <property type="entry name" value="DNA polymerase"/>
    <property type="match status" value="1"/>
</dbReference>
<dbReference type="InterPro" id="IPR015088">
    <property type="entry name" value="Znf_DNA-dir_DNA_pol_B_alpha"/>
</dbReference>
<evidence type="ECO:0000259" key="17">
    <source>
        <dbReference type="Pfam" id="PF12254"/>
    </source>
</evidence>
<dbReference type="InterPro" id="IPR017964">
    <property type="entry name" value="DNA-dir_DNA_pol_B_CS"/>
</dbReference>
<dbReference type="Proteomes" id="UP000069272">
    <property type="component" value="Chromosome 2R"/>
</dbReference>
<keyword evidence="6" id="KW-0479">Metal-binding</keyword>
<dbReference type="EnsemblMetazoa" id="AALB002728-RA">
    <property type="protein sequence ID" value="AALB002728-PA"/>
    <property type="gene ID" value="AALB002728"/>
</dbReference>
<dbReference type="CDD" id="cd05532">
    <property type="entry name" value="POLBc_alpha"/>
    <property type="match status" value="1"/>
</dbReference>
<dbReference type="InterPro" id="IPR006172">
    <property type="entry name" value="DNA-dir_DNA_pol_B"/>
</dbReference>
<feature type="compositionally biased region" description="Basic and acidic residues" evidence="13">
    <location>
        <begin position="147"/>
        <end position="161"/>
    </location>
</feature>
<evidence type="ECO:0000256" key="13">
    <source>
        <dbReference type="SAM" id="MobiDB-lite"/>
    </source>
</evidence>
<feature type="domain" description="Zinc finger DNA-directed DNA polymerase family B alpha" evidence="16">
    <location>
        <begin position="1385"/>
        <end position="1566"/>
    </location>
</feature>
<dbReference type="SUPFAM" id="SSF56672">
    <property type="entry name" value="DNA/RNA polymerases"/>
    <property type="match status" value="1"/>
</dbReference>
<keyword evidence="7" id="KW-0863">Zinc-finger</keyword>
<evidence type="ECO:0000259" key="15">
    <source>
        <dbReference type="Pfam" id="PF03104"/>
    </source>
</evidence>
<dbReference type="FunFam" id="1.10.132.60:FF:000004">
    <property type="entry name" value="DNA polymerase"/>
    <property type="match status" value="1"/>
</dbReference>
<evidence type="ECO:0000256" key="1">
    <source>
        <dbReference type="ARBA" id="ARBA00004123"/>
    </source>
</evidence>
<keyword evidence="11" id="KW-0539">Nucleus</keyword>
<evidence type="ECO:0000256" key="7">
    <source>
        <dbReference type="ARBA" id="ARBA00022771"/>
    </source>
</evidence>
<evidence type="ECO:0000256" key="9">
    <source>
        <dbReference type="ARBA" id="ARBA00022932"/>
    </source>
</evidence>
<feature type="region of interest" description="Disordered" evidence="13">
    <location>
        <begin position="921"/>
        <end position="941"/>
    </location>
</feature>
<comment type="catalytic activity">
    <reaction evidence="12">
        <text>DNA(n) + a 2'-deoxyribonucleoside 5'-triphosphate = DNA(n+1) + diphosphate</text>
        <dbReference type="Rhea" id="RHEA:22508"/>
        <dbReference type="Rhea" id="RHEA-COMP:17339"/>
        <dbReference type="Rhea" id="RHEA-COMP:17340"/>
        <dbReference type="ChEBI" id="CHEBI:33019"/>
        <dbReference type="ChEBI" id="CHEBI:61560"/>
        <dbReference type="ChEBI" id="CHEBI:173112"/>
        <dbReference type="EC" id="2.7.7.7"/>
    </reaction>
</comment>
<name>A0A182F8A4_ANOAL</name>
<dbReference type="VEuPathDB" id="VectorBase:AALB002728"/>
<dbReference type="GO" id="GO:1902975">
    <property type="term" value="P:mitotic DNA replication initiation"/>
    <property type="evidence" value="ECO:0007669"/>
    <property type="project" value="InterPro"/>
</dbReference>
<dbReference type="InterPro" id="IPR023211">
    <property type="entry name" value="DNA_pol_palm_dom_sf"/>
</dbReference>
<feature type="compositionally biased region" description="Basic and acidic residues" evidence="13">
    <location>
        <begin position="927"/>
        <end position="937"/>
    </location>
</feature>
<evidence type="ECO:0000256" key="2">
    <source>
        <dbReference type="ARBA" id="ARBA00005755"/>
    </source>
</evidence>
<dbReference type="PROSITE" id="PS00116">
    <property type="entry name" value="DNA_POLYMERASE_B"/>
    <property type="match status" value="1"/>
</dbReference>
<dbReference type="SUPFAM" id="SSF53098">
    <property type="entry name" value="Ribonuclease H-like"/>
    <property type="match status" value="1"/>
</dbReference>
<feature type="domain" description="DNA polymerase alpha catalytic subunit N-terminal" evidence="17">
    <location>
        <begin position="68"/>
        <end position="130"/>
    </location>
</feature>
<dbReference type="InterPro" id="IPR045846">
    <property type="entry name" value="POLBc_alpha"/>
</dbReference>
<dbReference type="NCBIfam" id="TIGR00592">
    <property type="entry name" value="pol2"/>
    <property type="match status" value="1"/>
</dbReference>
<dbReference type="InterPro" id="IPR038256">
    <property type="entry name" value="Pol_alpha_znc_sf"/>
</dbReference>
<keyword evidence="3 12" id="KW-0808">Transferase</keyword>
<keyword evidence="19" id="KW-1185">Reference proteome</keyword>
<dbReference type="GO" id="GO:0006273">
    <property type="term" value="P:lagging strand elongation"/>
    <property type="evidence" value="ECO:0007669"/>
    <property type="project" value="TreeGrafter"/>
</dbReference>
<organism evidence="18 19">
    <name type="scientific">Anopheles albimanus</name>
    <name type="common">New world malaria mosquito</name>
    <dbReference type="NCBI Taxonomy" id="7167"/>
    <lineage>
        <taxon>Eukaryota</taxon>
        <taxon>Metazoa</taxon>
        <taxon>Ecdysozoa</taxon>
        <taxon>Arthropoda</taxon>
        <taxon>Hexapoda</taxon>
        <taxon>Insecta</taxon>
        <taxon>Pterygota</taxon>
        <taxon>Neoptera</taxon>
        <taxon>Endopterygota</taxon>
        <taxon>Diptera</taxon>
        <taxon>Nematocera</taxon>
        <taxon>Culicoidea</taxon>
        <taxon>Culicidae</taxon>
        <taxon>Anophelinae</taxon>
        <taxon>Anopheles</taxon>
    </lineage>
</organism>
<dbReference type="GO" id="GO:0008270">
    <property type="term" value="F:zinc ion binding"/>
    <property type="evidence" value="ECO:0007669"/>
    <property type="project" value="UniProtKB-KW"/>
</dbReference>
<dbReference type="GO" id="GO:0005658">
    <property type="term" value="C:alpha DNA polymerase:primase complex"/>
    <property type="evidence" value="ECO:0007669"/>
    <property type="project" value="TreeGrafter"/>
</dbReference>
<dbReference type="FunFam" id="1.10.287.690:FF:000003">
    <property type="entry name" value="DNA polymerase"/>
    <property type="match status" value="1"/>
</dbReference>
<dbReference type="InterPro" id="IPR042087">
    <property type="entry name" value="DNA_pol_B_thumb"/>
</dbReference>
<dbReference type="SUPFAM" id="SSF90234">
    <property type="entry name" value="Zinc finger domain of DNA polymerase-alpha"/>
    <property type="match status" value="1"/>
</dbReference>
<evidence type="ECO:0000256" key="8">
    <source>
        <dbReference type="ARBA" id="ARBA00022833"/>
    </source>
</evidence>
<dbReference type="SMART" id="SM00486">
    <property type="entry name" value="POLBc"/>
    <property type="match status" value="1"/>
</dbReference>
<dbReference type="Gene3D" id="1.10.132.60">
    <property type="entry name" value="DNA polymerase family B, C-terminal domain"/>
    <property type="match status" value="1"/>
</dbReference>
<dbReference type="GO" id="GO:0003887">
    <property type="term" value="F:DNA-directed DNA polymerase activity"/>
    <property type="evidence" value="ECO:0007669"/>
    <property type="project" value="UniProtKB-KW"/>
</dbReference>
<evidence type="ECO:0000313" key="18">
    <source>
        <dbReference type="EnsemblMetazoa" id="AALB002728-PA"/>
    </source>
</evidence>
<dbReference type="Gene3D" id="1.10.3200.20">
    <property type="entry name" value="DNA Polymerase alpha, zinc finger"/>
    <property type="match status" value="1"/>
</dbReference>
<dbReference type="GO" id="GO:0003697">
    <property type="term" value="F:single-stranded DNA binding"/>
    <property type="evidence" value="ECO:0007669"/>
    <property type="project" value="TreeGrafter"/>
</dbReference>
<dbReference type="PRINTS" id="PR00106">
    <property type="entry name" value="DNAPOLB"/>
</dbReference>
<evidence type="ECO:0000256" key="12">
    <source>
        <dbReference type="RuleBase" id="RU000442"/>
    </source>
</evidence>
<dbReference type="Pfam" id="PF03104">
    <property type="entry name" value="DNA_pol_B_exo1"/>
    <property type="match status" value="1"/>
</dbReference>
<dbReference type="InterPro" id="IPR036397">
    <property type="entry name" value="RNaseH_sf"/>
</dbReference>
<feature type="region of interest" description="Disordered" evidence="13">
    <location>
        <begin position="130"/>
        <end position="256"/>
    </location>
</feature>
<dbReference type="PANTHER" id="PTHR45861:SF1">
    <property type="entry name" value="DNA POLYMERASE ALPHA CATALYTIC SUBUNIT"/>
    <property type="match status" value="1"/>
</dbReference>
<evidence type="ECO:0000256" key="6">
    <source>
        <dbReference type="ARBA" id="ARBA00022723"/>
    </source>
</evidence>
<evidence type="ECO:0000256" key="3">
    <source>
        <dbReference type="ARBA" id="ARBA00022679"/>
    </source>
</evidence>
<dbReference type="InterPro" id="IPR006134">
    <property type="entry name" value="DNA-dir_DNA_pol_B_multi_dom"/>
</dbReference>
<dbReference type="Pfam" id="PF12254">
    <property type="entry name" value="DNA_pol_alpha_N"/>
    <property type="match status" value="1"/>
</dbReference>
<dbReference type="InterPro" id="IPR043502">
    <property type="entry name" value="DNA/RNA_pol_sf"/>
</dbReference>
<dbReference type="InterPro" id="IPR006133">
    <property type="entry name" value="DNA-dir_DNA_pol_B_exonuc"/>
</dbReference>
<dbReference type="Gene3D" id="2.40.50.730">
    <property type="match status" value="1"/>
</dbReference>
<reference evidence="18" key="2">
    <citation type="submission" date="2022-08" db="UniProtKB">
        <authorList>
            <consortium name="EnsemblMetazoa"/>
        </authorList>
    </citation>
    <scope>IDENTIFICATION</scope>
    <source>
        <strain evidence="18">STECLA/ALBI9_A</strain>
    </source>
</reference>
<dbReference type="EC" id="2.7.7.7" evidence="12"/>
<reference evidence="18 19" key="1">
    <citation type="journal article" date="2017" name="G3 (Bethesda)">
        <title>The Physical Genome Mapping of Anopheles albimanus Corrected Scaffold Misassemblies and Identified Interarm Rearrangements in Genus Anopheles.</title>
        <authorList>
            <person name="Artemov G.N."/>
            <person name="Peery A.N."/>
            <person name="Jiang X."/>
            <person name="Tu Z."/>
            <person name="Stegniy V.N."/>
            <person name="Sharakhova M.V."/>
            <person name="Sharakhov I.V."/>
        </authorList>
    </citation>
    <scope>NUCLEOTIDE SEQUENCE [LARGE SCALE GENOMIC DNA]</scope>
    <source>
        <strain evidence="18 19">ALBI9_A</strain>
    </source>
</reference>
<keyword evidence="10 12" id="KW-0238">DNA-binding</keyword>
<feature type="domain" description="DNA-directed DNA polymerase family B multifunctional" evidence="14">
    <location>
        <begin position="883"/>
        <end position="1341"/>
    </location>
</feature>
<comment type="similarity">
    <text evidence="2 12">Belongs to the DNA polymerase type-B family.</text>
</comment>
<keyword evidence="4 12" id="KW-0548">Nucleotidyltransferase</keyword>
<dbReference type="Gene3D" id="3.30.420.10">
    <property type="entry name" value="Ribonuclease H-like superfamily/Ribonuclease H"/>
    <property type="match status" value="1"/>
</dbReference>
<feature type="domain" description="DNA-directed DNA polymerase family B exonuclease" evidence="15">
    <location>
        <begin position="587"/>
        <end position="815"/>
    </location>
</feature>
<dbReference type="STRING" id="7167.A0A182F8A4"/>
<proteinExistence type="inferred from homology"/>
<keyword evidence="5 12" id="KW-0235">DNA replication</keyword>
<dbReference type="Gene3D" id="1.10.287.690">
    <property type="entry name" value="Helix hairpin bin"/>
    <property type="match status" value="1"/>
</dbReference>
<evidence type="ECO:0000256" key="4">
    <source>
        <dbReference type="ARBA" id="ARBA00022695"/>
    </source>
</evidence>
<accession>A0A182F8A4</accession>
<evidence type="ECO:0000259" key="16">
    <source>
        <dbReference type="Pfam" id="PF08996"/>
    </source>
</evidence>
<dbReference type="VEuPathDB" id="VectorBase:AALB20_026201"/>
<dbReference type="CDD" id="cd05776">
    <property type="entry name" value="DNA_polB_alpha_exo"/>
    <property type="match status" value="1"/>
</dbReference>
<dbReference type="GO" id="GO:0006272">
    <property type="term" value="P:leading strand elongation"/>
    <property type="evidence" value="ECO:0007669"/>
    <property type="project" value="TreeGrafter"/>
</dbReference>
<dbReference type="GO" id="GO:0033554">
    <property type="term" value="P:cellular response to stress"/>
    <property type="evidence" value="ECO:0007669"/>
    <property type="project" value="UniProtKB-ARBA"/>
</dbReference>
<dbReference type="Pfam" id="PF00136">
    <property type="entry name" value="DNA_pol_B"/>
    <property type="match status" value="1"/>
</dbReference>
<evidence type="ECO:0000313" key="19">
    <source>
        <dbReference type="Proteomes" id="UP000069272"/>
    </source>
</evidence>
<evidence type="ECO:0000256" key="10">
    <source>
        <dbReference type="ARBA" id="ARBA00023125"/>
    </source>
</evidence>
<evidence type="ECO:0000259" key="14">
    <source>
        <dbReference type="Pfam" id="PF00136"/>
    </source>
</evidence>
<dbReference type="GO" id="GO:0003688">
    <property type="term" value="F:DNA replication origin binding"/>
    <property type="evidence" value="ECO:0007669"/>
    <property type="project" value="TreeGrafter"/>
</dbReference>
<keyword evidence="8" id="KW-0862">Zinc</keyword>
<dbReference type="Gene3D" id="3.90.1600.10">
    <property type="entry name" value="Palm domain of DNA polymerase"/>
    <property type="match status" value="1"/>
</dbReference>
<dbReference type="InterPro" id="IPR012337">
    <property type="entry name" value="RNaseH-like_sf"/>
</dbReference>
<dbReference type="GO" id="GO:0003682">
    <property type="term" value="F:chromatin binding"/>
    <property type="evidence" value="ECO:0007669"/>
    <property type="project" value="TreeGrafter"/>
</dbReference>
<comment type="subcellular location">
    <subcellularLocation>
        <location evidence="1">Nucleus</location>
    </subcellularLocation>
</comment>
<dbReference type="PANTHER" id="PTHR45861">
    <property type="entry name" value="DNA POLYMERASE ALPHA CATALYTIC SUBUNIT"/>
    <property type="match status" value="1"/>
</dbReference>
<protein>
    <recommendedName>
        <fullName evidence="12">DNA polymerase</fullName>
        <ecNumber evidence="12">2.7.7.7</ecNumber>
    </recommendedName>
</protein>
<dbReference type="Pfam" id="PF08996">
    <property type="entry name" value="zf-DNA_Pol"/>
    <property type="match status" value="1"/>
</dbReference>
<evidence type="ECO:0000256" key="5">
    <source>
        <dbReference type="ARBA" id="ARBA00022705"/>
    </source>
</evidence>